<evidence type="ECO:0000256" key="4">
    <source>
        <dbReference type="ARBA" id="ARBA00022679"/>
    </source>
</evidence>
<keyword evidence="3 9" id="KW-0489">Methyltransferase</keyword>
<keyword evidence="5" id="KW-0949">S-adenosyl-L-methionine</keyword>
<dbReference type="InterPro" id="IPR002295">
    <property type="entry name" value="N4/N6-MTase_EcoPI_Mod-like"/>
</dbReference>
<dbReference type="Proteomes" id="UP001487296">
    <property type="component" value="Unassembled WGS sequence"/>
</dbReference>
<evidence type="ECO:0000256" key="6">
    <source>
        <dbReference type="ARBA" id="ARBA00047942"/>
    </source>
</evidence>
<dbReference type="InterPro" id="IPR002052">
    <property type="entry name" value="DNA_methylase_N6_adenine_CS"/>
</dbReference>
<dbReference type="PRINTS" id="PR00506">
    <property type="entry name" value="D21N6MTFRASE"/>
</dbReference>
<dbReference type="EMBL" id="JBBNFP010000063">
    <property type="protein sequence ID" value="MEQ2487646.1"/>
    <property type="molecule type" value="Genomic_DNA"/>
</dbReference>
<name>A0ABV1FTA0_9BACT</name>
<comment type="similarity">
    <text evidence="1">Belongs to the N(4)/N(6)-methyltransferase family.</text>
</comment>
<dbReference type="GO" id="GO:0008168">
    <property type="term" value="F:methyltransferase activity"/>
    <property type="evidence" value="ECO:0007669"/>
    <property type="project" value="UniProtKB-KW"/>
</dbReference>
<evidence type="ECO:0000259" key="7">
    <source>
        <dbReference type="Pfam" id="PF01555"/>
    </source>
</evidence>
<dbReference type="SUPFAM" id="SSF53335">
    <property type="entry name" value="S-adenosyl-L-methionine-dependent methyltransferases"/>
    <property type="match status" value="1"/>
</dbReference>
<evidence type="ECO:0000256" key="2">
    <source>
        <dbReference type="ARBA" id="ARBA00011900"/>
    </source>
</evidence>
<dbReference type="Gene3D" id="3.40.50.150">
    <property type="entry name" value="Vaccinia Virus protein VP39"/>
    <property type="match status" value="1"/>
</dbReference>
<evidence type="ECO:0000313" key="10">
    <source>
        <dbReference type="Proteomes" id="UP001487296"/>
    </source>
</evidence>
<protein>
    <recommendedName>
        <fullName evidence="2">site-specific DNA-methyltransferase (adenine-specific)</fullName>
        <ecNumber evidence="2">2.1.1.72</ecNumber>
    </recommendedName>
</protein>
<evidence type="ECO:0000313" key="9">
    <source>
        <dbReference type="EMBL" id="MEQ2487646.1"/>
    </source>
</evidence>
<dbReference type="InterPro" id="IPR002941">
    <property type="entry name" value="DNA_methylase_N4/N6"/>
</dbReference>
<feature type="domain" description="DNA methylase N-4/N-6" evidence="7">
    <location>
        <begin position="117"/>
        <end position="420"/>
    </location>
</feature>
<gene>
    <name evidence="9" type="ORF">AAAT34_11425</name>
</gene>
<accession>A0ABV1FTA0</accession>
<dbReference type="InterPro" id="IPR041405">
    <property type="entry name" value="T3RM_EcoP15I_C"/>
</dbReference>
<dbReference type="Pfam" id="PF01555">
    <property type="entry name" value="N6_N4_Mtase"/>
    <property type="match status" value="1"/>
</dbReference>
<evidence type="ECO:0000256" key="5">
    <source>
        <dbReference type="ARBA" id="ARBA00022691"/>
    </source>
</evidence>
<dbReference type="RefSeq" id="WP_215760716.1">
    <property type="nucleotide sequence ID" value="NZ_JAHKBE010000064.1"/>
</dbReference>
<sequence length="634" mass="72586">MIKDIMAHNADAAAGQKEMEVLRRYFPQCFDADGKFDIETFKASLPDGTTLTDETTGFNWLGKNYARMLTNMDTTTLIRPDEEHNAKPENRNSKNVYISGDNLDALQHLVKSYGGKVKVIYIDPPYNTGSDGFVYNDKFNFTAEDLAKRLDVSPERAERILSMTRRGSASHAAWLTFMLPRLSFARDLLTDDGVIFISIDDNEQANLKKLCDEVFGEHNFLTNMTRRTKVGGGSASNHFAIEHDYVLVYAKDIEQLPDLFVPFDQNYLKRYAFEDEIGKYFWDTMERSSTATKPYLIEAPDGTMLEGKWFRKEDRFLEDKKNGEIRFLKKENGSWAVQFKQRIAQGKKIRSILGENEFKSHQEDLAELGMANLFSYPKTVYLVKYLIQSVLKPNDICLDAFSGSATTAHSVMQLSSEFSGELPLKYVMIQLPENLDESLKTATGERKELLIRDINFLEGLGYPHTLDYLGFERIKRAAKKIKEDNPLFAGDLGFKHYTLEEPKKDALLLMERFDPVSNNITPLNVDDFGLQTVLRTWLVADGYGLIEDAEEVMLGNYKAYWKGDHLYLINPDRNFDANSIAALMDKYHGEPFSPHNIVVFGYSFAFTHREELQKNLRTLKEGNKTLTVNIDVRY</sequence>
<evidence type="ECO:0000259" key="8">
    <source>
        <dbReference type="Pfam" id="PF18273"/>
    </source>
</evidence>
<comment type="catalytic activity">
    <reaction evidence="6">
        <text>a 2'-deoxyadenosine in DNA + S-adenosyl-L-methionine = an N(6)-methyl-2'-deoxyadenosine in DNA + S-adenosyl-L-homocysteine + H(+)</text>
        <dbReference type="Rhea" id="RHEA:15197"/>
        <dbReference type="Rhea" id="RHEA-COMP:12418"/>
        <dbReference type="Rhea" id="RHEA-COMP:12419"/>
        <dbReference type="ChEBI" id="CHEBI:15378"/>
        <dbReference type="ChEBI" id="CHEBI:57856"/>
        <dbReference type="ChEBI" id="CHEBI:59789"/>
        <dbReference type="ChEBI" id="CHEBI:90615"/>
        <dbReference type="ChEBI" id="CHEBI:90616"/>
        <dbReference type="EC" id="2.1.1.72"/>
    </reaction>
</comment>
<dbReference type="Pfam" id="PF18273">
    <property type="entry name" value="T3RM_EcoP15I_C"/>
    <property type="match status" value="1"/>
</dbReference>
<evidence type="ECO:0000256" key="1">
    <source>
        <dbReference type="ARBA" id="ARBA00006594"/>
    </source>
</evidence>
<comment type="caution">
    <text evidence="9">The sequence shown here is derived from an EMBL/GenBank/DDBJ whole genome shotgun (WGS) entry which is preliminary data.</text>
</comment>
<keyword evidence="10" id="KW-1185">Reference proteome</keyword>
<dbReference type="EC" id="2.1.1.72" evidence="2"/>
<dbReference type="InterPro" id="IPR029063">
    <property type="entry name" value="SAM-dependent_MTases_sf"/>
</dbReference>
<feature type="domain" description="Type III R-M EcoP15I C-terminal" evidence="8">
    <location>
        <begin position="528"/>
        <end position="624"/>
    </location>
</feature>
<keyword evidence="4" id="KW-0808">Transferase</keyword>
<reference evidence="9 10" key="1">
    <citation type="submission" date="2024-04" db="EMBL/GenBank/DDBJ databases">
        <title>Human intestinal bacterial collection.</title>
        <authorList>
            <person name="Pauvert C."/>
            <person name="Hitch T.C.A."/>
            <person name="Clavel T."/>
        </authorList>
    </citation>
    <scope>NUCLEOTIDE SEQUENCE [LARGE SCALE GENOMIC DNA]</scope>
    <source>
        <strain evidence="9 10">CLA-AA-H145</strain>
    </source>
</reference>
<evidence type="ECO:0000256" key="3">
    <source>
        <dbReference type="ARBA" id="ARBA00022603"/>
    </source>
</evidence>
<dbReference type="PROSITE" id="PS00092">
    <property type="entry name" value="N6_MTASE"/>
    <property type="match status" value="1"/>
</dbReference>
<organism evidence="9 10">
    <name type="scientific">Hallella faecis</name>
    <dbReference type="NCBI Taxonomy" id="2841596"/>
    <lineage>
        <taxon>Bacteria</taxon>
        <taxon>Pseudomonadati</taxon>
        <taxon>Bacteroidota</taxon>
        <taxon>Bacteroidia</taxon>
        <taxon>Bacteroidales</taxon>
        <taxon>Prevotellaceae</taxon>
        <taxon>Hallella</taxon>
    </lineage>
</organism>
<proteinExistence type="inferred from homology"/>
<dbReference type="PIRSF" id="PIRSF015855">
    <property type="entry name" value="TypeIII_Mtase_mKpnI"/>
    <property type="match status" value="1"/>
</dbReference>
<dbReference type="GO" id="GO:0032259">
    <property type="term" value="P:methylation"/>
    <property type="evidence" value="ECO:0007669"/>
    <property type="project" value="UniProtKB-KW"/>
</dbReference>